<dbReference type="PANTHER" id="PTHR23236">
    <property type="entry name" value="EUKARYOTIC TRANSLATION INITIATION FACTOR 4B/4H"/>
    <property type="match status" value="1"/>
</dbReference>
<evidence type="ECO:0000256" key="9">
    <source>
        <dbReference type="SAM" id="Coils"/>
    </source>
</evidence>
<dbReference type="Gene3D" id="3.30.70.330">
    <property type="match status" value="1"/>
</dbReference>
<dbReference type="OrthoDB" id="4726at2759"/>
<dbReference type="SUPFAM" id="SSF54928">
    <property type="entry name" value="RNA-binding domain, RBD"/>
    <property type="match status" value="1"/>
</dbReference>
<evidence type="ECO:0000256" key="5">
    <source>
        <dbReference type="ARBA" id="ARBA00022884"/>
    </source>
</evidence>
<evidence type="ECO:0000256" key="10">
    <source>
        <dbReference type="SAM" id="MobiDB-lite"/>
    </source>
</evidence>
<dbReference type="GO" id="GO:0005634">
    <property type="term" value="C:nucleus"/>
    <property type="evidence" value="ECO:0007669"/>
    <property type="project" value="UniProtKB-SubCell"/>
</dbReference>
<dbReference type="Proteomes" id="UP000694621">
    <property type="component" value="Unplaced"/>
</dbReference>
<feature type="compositionally biased region" description="Low complexity" evidence="10">
    <location>
        <begin position="217"/>
        <end position="226"/>
    </location>
</feature>
<keyword evidence="4" id="KW-0507">mRNA processing</keyword>
<dbReference type="InterPro" id="IPR012677">
    <property type="entry name" value="Nucleotide-bd_a/b_plait_sf"/>
</dbReference>
<dbReference type="GO" id="GO:0005737">
    <property type="term" value="C:cytoplasm"/>
    <property type="evidence" value="ECO:0007669"/>
    <property type="project" value="UniProtKB-SubCell"/>
</dbReference>
<evidence type="ECO:0000256" key="4">
    <source>
        <dbReference type="ARBA" id="ARBA00022664"/>
    </source>
</evidence>
<keyword evidence="5 8" id="KW-0694">RNA-binding</keyword>
<proteinExistence type="predicted"/>
<evidence type="ECO:0000313" key="12">
    <source>
        <dbReference type="Ensembl" id="ENSAMXP00005039995.1"/>
    </source>
</evidence>
<dbReference type="PANTHER" id="PTHR23236:SF16">
    <property type="entry name" value="POLYADENYLATE-BINDING PROTEIN 2"/>
    <property type="match status" value="1"/>
</dbReference>
<dbReference type="Pfam" id="PF00076">
    <property type="entry name" value="RRM_1"/>
    <property type="match status" value="1"/>
</dbReference>
<evidence type="ECO:0000256" key="2">
    <source>
        <dbReference type="ARBA" id="ARBA00004496"/>
    </source>
</evidence>
<feature type="compositionally biased region" description="Pro residues" evidence="10">
    <location>
        <begin position="207"/>
        <end position="216"/>
    </location>
</feature>
<feature type="compositionally biased region" description="Acidic residues" evidence="10">
    <location>
        <begin position="24"/>
        <end position="47"/>
    </location>
</feature>
<dbReference type="Ensembl" id="ENSAMXT00005043553.1">
    <property type="protein sequence ID" value="ENSAMXP00005039995.1"/>
    <property type="gene ID" value="ENSAMXG00005018825.1"/>
</dbReference>
<evidence type="ECO:0000259" key="11">
    <source>
        <dbReference type="PROSITE" id="PS50102"/>
    </source>
</evidence>
<gene>
    <name evidence="12" type="primary">pabpn1</name>
</gene>
<feature type="compositionally biased region" description="Basic residues" evidence="10">
    <location>
        <begin position="229"/>
        <end position="260"/>
    </location>
</feature>
<evidence type="ECO:0000256" key="1">
    <source>
        <dbReference type="ARBA" id="ARBA00004123"/>
    </source>
</evidence>
<comment type="subcellular location">
    <subcellularLocation>
        <location evidence="2">Cytoplasm</location>
    </subcellularLocation>
    <subcellularLocation>
        <location evidence="1">Nucleus</location>
    </subcellularLocation>
</comment>
<keyword evidence="3" id="KW-0963">Cytoplasm</keyword>
<reference evidence="12" key="1">
    <citation type="submission" date="2025-08" db="UniProtKB">
        <authorList>
            <consortium name="Ensembl"/>
        </authorList>
    </citation>
    <scope>IDENTIFICATION</scope>
</reference>
<keyword evidence="7" id="KW-0539">Nucleus</keyword>
<evidence type="ECO:0000256" key="7">
    <source>
        <dbReference type="ARBA" id="ARBA00023242"/>
    </source>
</evidence>
<dbReference type="GO" id="GO:0008143">
    <property type="term" value="F:poly(A) binding"/>
    <property type="evidence" value="ECO:0007669"/>
    <property type="project" value="TreeGrafter"/>
</dbReference>
<evidence type="ECO:0000313" key="13">
    <source>
        <dbReference type="Proteomes" id="UP000694621"/>
    </source>
</evidence>
<dbReference type="GO" id="GO:0006397">
    <property type="term" value="P:mRNA processing"/>
    <property type="evidence" value="ECO:0007669"/>
    <property type="project" value="UniProtKB-KW"/>
</dbReference>
<sequence>MAEFGNGLADESLLDSDPGHPELEDPGVGDEEPGLEEGEAAIEDPELEAIKARVREMEEEAEKLKELQNEVEKQMNLSPPPAGPVIMSIEEKMEADGRSIYVGNVDYGATAEELEAHFHGCGSVNRVTILCDKFTGHPKGLGPREQIGPESAPQTAGSHGPASAHAGETSPHLGLGITAATRPLEAEDGPSGAEGDQHRGIPLTNTPHPPSPPHPSIFPLLSPLLSLDKKKRKNTPLNKRRKKEEKKTKKKKRERKKREKRASPGQTD</sequence>
<feature type="region of interest" description="Disordered" evidence="10">
    <location>
        <begin position="1"/>
        <end position="47"/>
    </location>
</feature>
<feature type="compositionally biased region" description="Low complexity" evidence="10">
    <location>
        <begin position="156"/>
        <end position="167"/>
    </location>
</feature>
<feature type="domain" description="RRM" evidence="11">
    <location>
        <begin position="98"/>
        <end position="142"/>
    </location>
</feature>
<feature type="coiled-coil region" evidence="9">
    <location>
        <begin position="47"/>
        <end position="77"/>
    </location>
</feature>
<keyword evidence="6 9" id="KW-0175">Coiled coil</keyword>
<name>A0A8B9KS83_ASTMX</name>
<evidence type="ECO:0000256" key="3">
    <source>
        <dbReference type="ARBA" id="ARBA00022490"/>
    </source>
</evidence>
<feature type="region of interest" description="Disordered" evidence="10">
    <location>
        <begin position="140"/>
        <end position="268"/>
    </location>
</feature>
<evidence type="ECO:0000256" key="8">
    <source>
        <dbReference type="PROSITE-ProRule" id="PRU00176"/>
    </source>
</evidence>
<accession>A0A8B9KS83</accession>
<dbReference type="PROSITE" id="PS50102">
    <property type="entry name" value="RRM"/>
    <property type="match status" value="1"/>
</dbReference>
<protein>
    <recommendedName>
        <fullName evidence="11">RRM domain-containing protein</fullName>
    </recommendedName>
</protein>
<organism evidence="12 13">
    <name type="scientific">Astyanax mexicanus</name>
    <name type="common">Blind cave fish</name>
    <name type="synonym">Astyanax fasciatus mexicanus</name>
    <dbReference type="NCBI Taxonomy" id="7994"/>
    <lineage>
        <taxon>Eukaryota</taxon>
        <taxon>Metazoa</taxon>
        <taxon>Chordata</taxon>
        <taxon>Craniata</taxon>
        <taxon>Vertebrata</taxon>
        <taxon>Euteleostomi</taxon>
        <taxon>Actinopterygii</taxon>
        <taxon>Neopterygii</taxon>
        <taxon>Teleostei</taxon>
        <taxon>Ostariophysi</taxon>
        <taxon>Characiformes</taxon>
        <taxon>Characoidei</taxon>
        <taxon>Acestrorhamphidae</taxon>
        <taxon>Acestrorhamphinae</taxon>
        <taxon>Astyanax</taxon>
    </lineage>
</organism>
<dbReference type="AlphaFoldDB" id="A0A8B9KS83"/>
<dbReference type="InterPro" id="IPR035979">
    <property type="entry name" value="RBD_domain_sf"/>
</dbReference>
<evidence type="ECO:0000256" key="6">
    <source>
        <dbReference type="ARBA" id="ARBA00023054"/>
    </source>
</evidence>
<dbReference type="InterPro" id="IPR000504">
    <property type="entry name" value="RRM_dom"/>
</dbReference>